<name>A0A5A7R7F2_STRAF</name>
<dbReference type="AlphaFoldDB" id="A0A5A7R7F2"/>
<gene>
    <name evidence="1" type="ORF">STAS_31156</name>
</gene>
<dbReference type="EMBL" id="BKCP01010626">
    <property type="protein sequence ID" value="GER53625.1"/>
    <property type="molecule type" value="Genomic_DNA"/>
</dbReference>
<accession>A0A5A7R7F2</accession>
<evidence type="ECO:0000313" key="1">
    <source>
        <dbReference type="EMBL" id="GER53625.1"/>
    </source>
</evidence>
<organism evidence="1 2">
    <name type="scientific">Striga asiatica</name>
    <name type="common">Asiatic witchweed</name>
    <name type="synonym">Buchnera asiatica</name>
    <dbReference type="NCBI Taxonomy" id="4170"/>
    <lineage>
        <taxon>Eukaryota</taxon>
        <taxon>Viridiplantae</taxon>
        <taxon>Streptophyta</taxon>
        <taxon>Embryophyta</taxon>
        <taxon>Tracheophyta</taxon>
        <taxon>Spermatophyta</taxon>
        <taxon>Magnoliopsida</taxon>
        <taxon>eudicotyledons</taxon>
        <taxon>Gunneridae</taxon>
        <taxon>Pentapetalae</taxon>
        <taxon>asterids</taxon>
        <taxon>lamiids</taxon>
        <taxon>Lamiales</taxon>
        <taxon>Orobanchaceae</taxon>
        <taxon>Buchnereae</taxon>
        <taxon>Striga</taxon>
    </lineage>
</organism>
<reference evidence="2" key="1">
    <citation type="journal article" date="2019" name="Curr. Biol.">
        <title>Genome Sequence of Striga asiatica Provides Insight into the Evolution of Plant Parasitism.</title>
        <authorList>
            <person name="Yoshida S."/>
            <person name="Kim S."/>
            <person name="Wafula E.K."/>
            <person name="Tanskanen J."/>
            <person name="Kim Y.M."/>
            <person name="Honaas L."/>
            <person name="Yang Z."/>
            <person name="Spallek T."/>
            <person name="Conn C.E."/>
            <person name="Ichihashi Y."/>
            <person name="Cheong K."/>
            <person name="Cui S."/>
            <person name="Der J.P."/>
            <person name="Gundlach H."/>
            <person name="Jiao Y."/>
            <person name="Hori C."/>
            <person name="Ishida J.K."/>
            <person name="Kasahara H."/>
            <person name="Kiba T."/>
            <person name="Kim M.S."/>
            <person name="Koo N."/>
            <person name="Laohavisit A."/>
            <person name="Lee Y.H."/>
            <person name="Lumba S."/>
            <person name="McCourt P."/>
            <person name="Mortimer J.C."/>
            <person name="Mutuku J.M."/>
            <person name="Nomura T."/>
            <person name="Sasaki-Sekimoto Y."/>
            <person name="Seto Y."/>
            <person name="Wang Y."/>
            <person name="Wakatake T."/>
            <person name="Sakakibara H."/>
            <person name="Demura T."/>
            <person name="Yamaguchi S."/>
            <person name="Yoneyama K."/>
            <person name="Manabe R.I."/>
            <person name="Nelson D.C."/>
            <person name="Schulman A.H."/>
            <person name="Timko M.P."/>
            <person name="dePamphilis C.W."/>
            <person name="Choi D."/>
            <person name="Shirasu K."/>
        </authorList>
    </citation>
    <scope>NUCLEOTIDE SEQUENCE [LARGE SCALE GENOMIC DNA]</scope>
    <source>
        <strain evidence="2">cv. UVA1</strain>
    </source>
</reference>
<dbReference type="Proteomes" id="UP000325081">
    <property type="component" value="Unassembled WGS sequence"/>
</dbReference>
<comment type="caution">
    <text evidence="1">The sequence shown here is derived from an EMBL/GenBank/DDBJ whole genome shotgun (WGS) entry which is preliminary data.</text>
</comment>
<protein>
    <submittedName>
        <fullName evidence="1">Transducin/WD40 repeat-like superfamily protein</fullName>
    </submittedName>
</protein>
<sequence>MVGLFLRISKGLSLRKGRDDYFELLALMEVEHNWHHNRLTSICLISKKDILITGVVRSNSNLTTPNQSHICRRQKRRGLNKGLHIKPRGLGLGQTGLIPSPLHPLIRPRPRPSILRLGVENGVGRIHIRYPRNPAQWTQKRADATPHDDRCGEILPGPAQIRLGRELVQWGQHALVDGYPRVLIRVLFTLGRDGHELVGQRLTWHDPAALENDGRISEHEVDCSGYVTIAVELAIGVRVERVLKSVERAPVENG</sequence>
<keyword evidence="2" id="KW-1185">Reference proteome</keyword>
<evidence type="ECO:0000313" key="2">
    <source>
        <dbReference type="Proteomes" id="UP000325081"/>
    </source>
</evidence>
<proteinExistence type="predicted"/>